<evidence type="ECO:0000256" key="2">
    <source>
        <dbReference type="SAM" id="Phobius"/>
    </source>
</evidence>
<accession>A0ABW4KDP1</accession>
<dbReference type="PANTHER" id="PTHR36442">
    <property type="entry name" value="CYCLIC-DI-AMP PHOSPHODIESTERASE PGPH"/>
    <property type="match status" value="1"/>
</dbReference>
<feature type="transmembrane region" description="Helical" evidence="2">
    <location>
        <begin position="14"/>
        <end position="36"/>
    </location>
</feature>
<feature type="transmembrane region" description="Helical" evidence="2">
    <location>
        <begin position="278"/>
        <end position="296"/>
    </location>
</feature>
<reference evidence="5" key="1">
    <citation type="journal article" date="2019" name="Int. J. Syst. Evol. Microbiol.">
        <title>The Global Catalogue of Microorganisms (GCM) 10K type strain sequencing project: providing services to taxonomists for standard genome sequencing and annotation.</title>
        <authorList>
            <consortium name="The Broad Institute Genomics Platform"/>
            <consortium name="The Broad Institute Genome Sequencing Center for Infectious Disease"/>
            <person name="Wu L."/>
            <person name="Ma J."/>
        </authorList>
    </citation>
    <scope>NUCLEOTIDE SEQUENCE [LARGE SCALE GENOMIC DNA]</scope>
    <source>
        <strain evidence="5">CGMCC 1.12295</strain>
    </source>
</reference>
<keyword evidence="2" id="KW-0472">Membrane</keyword>
<proteinExistence type="predicted"/>
<keyword evidence="2" id="KW-1133">Transmembrane helix</keyword>
<dbReference type="InterPro" id="IPR003607">
    <property type="entry name" value="HD/PDEase_dom"/>
</dbReference>
<evidence type="ECO:0000256" key="1">
    <source>
        <dbReference type="SAM" id="Coils"/>
    </source>
</evidence>
<feature type="domain" description="HD" evidence="3">
    <location>
        <begin position="500"/>
        <end position="642"/>
    </location>
</feature>
<dbReference type="Pfam" id="PF01966">
    <property type="entry name" value="HD"/>
    <property type="match status" value="1"/>
</dbReference>
<keyword evidence="5" id="KW-1185">Reference proteome</keyword>
<dbReference type="NCBIfam" id="TIGR00277">
    <property type="entry name" value="HDIG"/>
    <property type="match status" value="1"/>
</dbReference>
<dbReference type="Pfam" id="PF07698">
    <property type="entry name" value="7TM-7TMR_HD"/>
    <property type="match status" value="1"/>
</dbReference>
<dbReference type="SUPFAM" id="SSF109604">
    <property type="entry name" value="HD-domain/PDEase-like"/>
    <property type="match status" value="1"/>
</dbReference>
<dbReference type="Gene3D" id="1.10.3210.10">
    <property type="entry name" value="Hypothetical protein af1432"/>
    <property type="match status" value="1"/>
</dbReference>
<feature type="coiled-coil region" evidence="1">
    <location>
        <begin position="180"/>
        <end position="209"/>
    </location>
</feature>
<gene>
    <name evidence="4" type="ORF">ACFSCZ_01595</name>
</gene>
<dbReference type="PROSITE" id="PS51831">
    <property type="entry name" value="HD"/>
    <property type="match status" value="1"/>
</dbReference>
<dbReference type="Pfam" id="PF07697">
    <property type="entry name" value="7TMR-HDED"/>
    <property type="match status" value="1"/>
</dbReference>
<protein>
    <submittedName>
        <fullName evidence="4">HD family phosphohydrolase</fullName>
    </submittedName>
</protein>
<evidence type="ECO:0000313" key="4">
    <source>
        <dbReference type="EMBL" id="MFD1705444.1"/>
    </source>
</evidence>
<dbReference type="SMART" id="SM00471">
    <property type="entry name" value="HDc"/>
    <property type="match status" value="1"/>
</dbReference>
<keyword evidence="1" id="KW-0175">Coiled coil</keyword>
<evidence type="ECO:0000259" key="3">
    <source>
        <dbReference type="PROSITE" id="PS51831"/>
    </source>
</evidence>
<name>A0ABW4KDP1_9BACI</name>
<comment type="caution">
    <text evidence="4">The sequence shown here is derived from an EMBL/GenBank/DDBJ whole genome shotgun (WGS) entry which is preliminary data.</text>
</comment>
<keyword evidence="2" id="KW-0812">Transmembrane</keyword>
<dbReference type="RefSeq" id="WP_380771863.1">
    <property type="nucleotide sequence ID" value="NZ_JBHUEO010000004.1"/>
</dbReference>
<dbReference type="PANTHER" id="PTHR36442:SF1">
    <property type="entry name" value="CYCLIC-DI-AMP PHOSPHODIESTERASE PGPH"/>
    <property type="match status" value="1"/>
</dbReference>
<feature type="transmembrane region" description="Helical" evidence="2">
    <location>
        <begin position="414"/>
        <end position="432"/>
    </location>
</feature>
<dbReference type="InterPro" id="IPR011621">
    <property type="entry name" value="Metal-dep_PHydrolase_7TM_intra"/>
</dbReference>
<feature type="transmembrane region" description="Helical" evidence="2">
    <location>
        <begin position="308"/>
        <end position="330"/>
    </location>
</feature>
<dbReference type="CDD" id="cd00077">
    <property type="entry name" value="HDc"/>
    <property type="match status" value="1"/>
</dbReference>
<dbReference type="EMBL" id="JBHUEO010000004">
    <property type="protein sequence ID" value="MFD1705444.1"/>
    <property type="molecule type" value="Genomic_DNA"/>
</dbReference>
<feature type="transmembrane region" description="Helical" evidence="2">
    <location>
        <begin position="444"/>
        <end position="467"/>
    </location>
</feature>
<organism evidence="4 5">
    <name type="scientific">Siminovitchia sediminis</name>
    <dbReference type="NCBI Taxonomy" id="1274353"/>
    <lineage>
        <taxon>Bacteria</taxon>
        <taxon>Bacillati</taxon>
        <taxon>Bacillota</taxon>
        <taxon>Bacilli</taxon>
        <taxon>Bacillales</taxon>
        <taxon>Bacillaceae</taxon>
        <taxon>Siminovitchia</taxon>
    </lineage>
</organism>
<evidence type="ECO:0000313" key="5">
    <source>
        <dbReference type="Proteomes" id="UP001597301"/>
    </source>
</evidence>
<dbReference type="InterPro" id="IPR006675">
    <property type="entry name" value="HDIG_dom"/>
</dbReference>
<feature type="transmembrane region" description="Helical" evidence="2">
    <location>
        <begin position="383"/>
        <end position="402"/>
    </location>
</feature>
<feature type="transmembrane region" description="Helical" evidence="2">
    <location>
        <begin position="359"/>
        <end position="377"/>
    </location>
</feature>
<dbReference type="InterPro" id="IPR011624">
    <property type="entry name" value="Metal-dep_PHydrolase_7TM_extra"/>
</dbReference>
<dbReference type="InterPro" id="IPR006674">
    <property type="entry name" value="HD_domain"/>
</dbReference>
<dbReference type="InterPro" id="IPR052722">
    <property type="entry name" value="PgpH_phosphodiesterase"/>
</dbReference>
<sequence length="711" mass="79940">MNFQEHIKNLRKILSYKVFTSLIFLLLGLLIFAILFTNVKPETYNMELFSIADKTIRSPKTIEDEQKTAEERKRAAEEVEEVYVHNKETAQNRVLLLTSIFDFVKEVNQEEEDSKSKHSNSSKLSLLKTKLTADVTEDVTESISDRSLTRLLEADEEDLEKARTVLIANVEAIMDRKIREEQLERERSAINSRIEAAALEKNVEEAARELGKYAIVPNDIYDPALTEEKQQQAMEEVEPVKILQGQVIVQEGHLIDRDIYRQLEMLGLLKSTPTVQPFAGLAIFVLLCMGALYLPFTKLKVVEDKKLSQLLLVAIVFIGALTVMKIFGWIEQHHQSGIAYIYPAAVAPMLIRVMVNERFALITAMLLAACGSIVFHGGISGTIHVEIALYILFSGLAGILFLSERNERLTLLRAGLMIACVNILLIFFLLFIRSGQISHLEYFYYLLFGGVSGILSAILTMGILPFLEAGFGILSTMRLLELSSPNHPLLKKILIEAPGTYHHSVMVANLAEAACETIGANGLLARVGAYYHDIGKTKRPHFFIENQMSMENPHNKLNPATSKDIIIAHAADGAAELRKHKMPKELIDIAEQHHGNTLLKYFYYKAKEQFQEAEESEYRYPGPKPRSKEAAVISLADCVEAAVRSLKNPTPAAIQSLVDSIVQDRLLDGQLDECDITIKQLEQIKSTFCETLSGFFHSRIEYPGNNEQKVM</sequence>
<dbReference type="Proteomes" id="UP001597301">
    <property type="component" value="Unassembled WGS sequence"/>
</dbReference>